<dbReference type="GO" id="GO:0005634">
    <property type="term" value="C:nucleus"/>
    <property type="evidence" value="ECO:0007669"/>
    <property type="project" value="TreeGrafter"/>
</dbReference>
<reference evidence="9" key="1">
    <citation type="submission" date="2022-11" db="UniProtKB">
        <authorList>
            <consortium name="WormBaseParasite"/>
        </authorList>
    </citation>
    <scope>IDENTIFICATION</scope>
</reference>
<protein>
    <recommendedName>
        <fullName evidence="1">non-specific serine/threonine protein kinase</fullName>
        <ecNumber evidence="1">2.7.11.1</ecNumber>
    </recommendedName>
</protein>
<dbReference type="Pfam" id="PF00069">
    <property type="entry name" value="Pkinase"/>
    <property type="match status" value="2"/>
</dbReference>
<evidence type="ECO:0000259" key="7">
    <source>
        <dbReference type="PROSITE" id="PS50011"/>
    </source>
</evidence>
<keyword evidence="5" id="KW-0418">Kinase</keyword>
<dbReference type="SMART" id="SM00220">
    <property type="entry name" value="S_TKc"/>
    <property type="match status" value="1"/>
</dbReference>
<accession>A0A915EZI6</accession>
<evidence type="ECO:0000256" key="3">
    <source>
        <dbReference type="ARBA" id="ARBA00022679"/>
    </source>
</evidence>
<evidence type="ECO:0000256" key="4">
    <source>
        <dbReference type="ARBA" id="ARBA00022741"/>
    </source>
</evidence>
<evidence type="ECO:0000256" key="2">
    <source>
        <dbReference type="ARBA" id="ARBA00022527"/>
    </source>
</evidence>
<dbReference type="PANTHER" id="PTHR44167:SF23">
    <property type="entry name" value="CDC7 KINASE, ISOFORM A-RELATED"/>
    <property type="match status" value="1"/>
</dbReference>
<organism evidence="8 9">
    <name type="scientific">Echinococcus canadensis</name>
    <dbReference type="NCBI Taxonomy" id="519352"/>
    <lineage>
        <taxon>Eukaryota</taxon>
        <taxon>Metazoa</taxon>
        <taxon>Spiralia</taxon>
        <taxon>Lophotrochozoa</taxon>
        <taxon>Platyhelminthes</taxon>
        <taxon>Cestoda</taxon>
        <taxon>Eucestoda</taxon>
        <taxon>Cyclophyllidea</taxon>
        <taxon>Taeniidae</taxon>
        <taxon>Echinococcus</taxon>
        <taxon>Echinococcus canadensis group</taxon>
    </lineage>
</organism>
<dbReference type="WBParaSite" id="maker-E.canG7_contigs_5973-snap-gene-0.16-mRNA-1">
    <property type="protein sequence ID" value="maker-E.canG7_contigs_5973-snap-gene-0.16-mRNA-1"/>
    <property type="gene ID" value="EcG7_06647"/>
</dbReference>
<dbReference type="SUPFAM" id="SSF56112">
    <property type="entry name" value="Protein kinase-like (PK-like)"/>
    <property type="match status" value="1"/>
</dbReference>
<dbReference type="EC" id="2.7.11.1" evidence="1"/>
<dbReference type="PANTHER" id="PTHR44167">
    <property type="entry name" value="OVARIAN-SPECIFIC SERINE/THREONINE-PROTEIN KINASE LOK-RELATED"/>
    <property type="match status" value="1"/>
</dbReference>
<sequence>MSKLRTLEHVRSFEEIHSLFDVIDKKGQGTFATVFTVKEKSVPDSELYALKMIIPTTDLKRIENELRILRQLNGKHGVIKMLSAMRIRDHTFILMPYIDHMSFSVLHFSSFEIQSYYLTFKEKDIRRYLLHLLRALEYVHRYGIIHRDVKPSNFLLDRRTQKYTLIDFGLAHSQFEGDVNKSWNPSSVHQSSKREGRLSLENRHSYTPKSSYLRELDNSRLFSPRALEKPATIKPPLCSALSTPCRSSTARGSPFSFSSLILSGSASGGGGSSTEEQCVCGNRLTLCRGCRGYPKHPPVRRGGTVGYRAPEVVLRSFRQTTAIDLWAVGVILLTFLSGRYPFIKVDDDLEVLHAFTHLLGYERMQQGAHVVGKRLLVDPKPPPLQEGETPTVFLKKRLVTIRKNERKLIAPPPVMNEVASPPESHGVALSNTHKFPASAYDLCTRLLDPVPSRRITAELAVKHPFIRGTEVRTHISAPTK</sequence>
<dbReference type="GO" id="GO:0005524">
    <property type="term" value="F:ATP binding"/>
    <property type="evidence" value="ECO:0007669"/>
    <property type="project" value="UniProtKB-KW"/>
</dbReference>
<evidence type="ECO:0000256" key="5">
    <source>
        <dbReference type="ARBA" id="ARBA00022777"/>
    </source>
</evidence>
<keyword evidence="8" id="KW-1185">Reference proteome</keyword>
<dbReference type="PROSITE" id="PS00108">
    <property type="entry name" value="PROTEIN_KINASE_ST"/>
    <property type="match status" value="1"/>
</dbReference>
<keyword evidence="3" id="KW-0808">Transferase</keyword>
<dbReference type="GO" id="GO:0004674">
    <property type="term" value="F:protein serine/threonine kinase activity"/>
    <property type="evidence" value="ECO:0007669"/>
    <property type="project" value="UniProtKB-KW"/>
</dbReference>
<dbReference type="InterPro" id="IPR000719">
    <property type="entry name" value="Prot_kinase_dom"/>
</dbReference>
<feature type="domain" description="Protein kinase" evidence="7">
    <location>
        <begin position="20"/>
        <end position="466"/>
    </location>
</feature>
<dbReference type="InterPro" id="IPR008271">
    <property type="entry name" value="Ser/Thr_kinase_AS"/>
</dbReference>
<keyword evidence="4" id="KW-0547">Nucleotide-binding</keyword>
<evidence type="ECO:0000313" key="9">
    <source>
        <dbReference type="WBParaSite" id="maker-E.canG7_contigs_5973-snap-gene-0.16-mRNA-1"/>
    </source>
</evidence>
<keyword evidence="2" id="KW-0723">Serine/threonine-protein kinase</keyword>
<evidence type="ECO:0000313" key="8">
    <source>
        <dbReference type="Proteomes" id="UP000887562"/>
    </source>
</evidence>
<keyword evidence="6" id="KW-0067">ATP-binding</keyword>
<evidence type="ECO:0000256" key="6">
    <source>
        <dbReference type="ARBA" id="ARBA00022840"/>
    </source>
</evidence>
<dbReference type="GO" id="GO:0044773">
    <property type="term" value="P:mitotic DNA damage checkpoint signaling"/>
    <property type="evidence" value="ECO:0007669"/>
    <property type="project" value="TreeGrafter"/>
</dbReference>
<dbReference type="InterPro" id="IPR011009">
    <property type="entry name" value="Kinase-like_dom_sf"/>
</dbReference>
<dbReference type="Gene3D" id="1.10.510.10">
    <property type="entry name" value="Transferase(Phosphotransferase) domain 1"/>
    <property type="match status" value="2"/>
</dbReference>
<dbReference type="Proteomes" id="UP000887562">
    <property type="component" value="Unplaced"/>
</dbReference>
<dbReference type="PROSITE" id="PS50011">
    <property type="entry name" value="PROTEIN_KINASE_DOM"/>
    <property type="match status" value="1"/>
</dbReference>
<evidence type="ECO:0000256" key="1">
    <source>
        <dbReference type="ARBA" id="ARBA00012513"/>
    </source>
</evidence>
<dbReference type="Gene3D" id="3.30.200.20">
    <property type="entry name" value="Phosphorylase Kinase, domain 1"/>
    <property type="match status" value="1"/>
</dbReference>
<dbReference type="AlphaFoldDB" id="A0A915EZI6"/>
<name>A0A915EZI6_9CEST</name>
<proteinExistence type="predicted"/>